<organism evidence="6">
    <name type="scientific">freshwater metagenome</name>
    <dbReference type="NCBI Taxonomy" id="449393"/>
    <lineage>
        <taxon>unclassified sequences</taxon>
        <taxon>metagenomes</taxon>
        <taxon>ecological metagenomes</taxon>
    </lineage>
</organism>
<keyword evidence="4" id="KW-0456">Lyase</keyword>
<dbReference type="InterPro" id="IPR036052">
    <property type="entry name" value="TrpB-like_PALP_sf"/>
</dbReference>
<reference evidence="6" key="1">
    <citation type="submission" date="2020-05" db="EMBL/GenBank/DDBJ databases">
        <authorList>
            <person name="Chiriac C."/>
            <person name="Salcher M."/>
            <person name="Ghai R."/>
            <person name="Kavagutti S V."/>
        </authorList>
    </citation>
    <scope>NUCLEOTIDE SEQUENCE</scope>
</reference>
<evidence type="ECO:0000256" key="3">
    <source>
        <dbReference type="ARBA" id="ARBA00022898"/>
    </source>
</evidence>
<comment type="similarity">
    <text evidence="2">Belongs to the serine/threonine dehydratase family.</text>
</comment>
<evidence type="ECO:0000256" key="4">
    <source>
        <dbReference type="ARBA" id="ARBA00023239"/>
    </source>
</evidence>
<evidence type="ECO:0000256" key="2">
    <source>
        <dbReference type="ARBA" id="ARBA00010869"/>
    </source>
</evidence>
<dbReference type="Pfam" id="PF00291">
    <property type="entry name" value="PALP"/>
    <property type="match status" value="1"/>
</dbReference>
<dbReference type="GO" id="GO:0009097">
    <property type="term" value="P:isoleucine biosynthetic process"/>
    <property type="evidence" value="ECO:0007669"/>
    <property type="project" value="TreeGrafter"/>
</dbReference>
<dbReference type="GO" id="GO:0004794">
    <property type="term" value="F:threonine deaminase activity"/>
    <property type="evidence" value="ECO:0007669"/>
    <property type="project" value="TreeGrafter"/>
</dbReference>
<dbReference type="InterPro" id="IPR001926">
    <property type="entry name" value="TrpB-like_PALP"/>
</dbReference>
<evidence type="ECO:0000256" key="1">
    <source>
        <dbReference type="ARBA" id="ARBA00001933"/>
    </source>
</evidence>
<proteinExistence type="inferred from homology"/>
<sequence length="357" mass="36973">MPLPGGATVRASLGRGVDRIADAGHPCAAGRWPERAIDPRHRSGSDTGAVTITRDDVLAAGERIDGRVRRTPLLAPSGPDDLWLKCEFLQHCGVFKTRGAFNRQLSAIERGELGDAGIVVASGGNAGLAQAYAARELGVRATVFVPETAPVVKVERIRRYGADVRLAGTEYAEAQQAALEFAREHGAAYAHAYDQPEVAAGANTLAEEVLDDEPGIDTVVVAVGGGGLYAGVAASVRGRARVVAVEPRRIPTLHDAIAAGHPVDVEVSGIAADSLGARRVGDLALAAALLEAPVPVLVDDDDIVAARDHLWQRYRIASEHGAAAALAALLSGAYVPAPGERVAVVVCGANTDLTSLA</sequence>
<dbReference type="EMBL" id="CAFBMW010000015">
    <property type="protein sequence ID" value="CAB4942626.1"/>
    <property type="molecule type" value="Genomic_DNA"/>
</dbReference>
<gene>
    <name evidence="6" type="ORF">UFOPK3662_02026</name>
</gene>
<accession>A0A6J7JH44</accession>
<dbReference type="Gene3D" id="3.40.50.1100">
    <property type="match status" value="2"/>
</dbReference>
<dbReference type="PANTHER" id="PTHR48078">
    <property type="entry name" value="THREONINE DEHYDRATASE, MITOCHONDRIAL-RELATED"/>
    <property type="match status" value="1"/>
</dbReference>
<dbReference type="GO" id="GO:0006565">
    <property type="term" value="P:L-serine catabolic process"/>
    <property type="evidence" value="ECO:0007669"/>
    <property type="project" value="TreeGrafter"/>
</dbReference>
<protein>
    <submittedName>
        <fullName evidence="6">Unannotated protein</fullName>
    </submittedName>
</protein>
<evidence type="ECO:0000259" key="5">
    <source>
        <dbReference type="Pfam" id="PF00291"/>
    </source>
</evidence>
<dbReference type="FunFam" id="3.40.50.1100:FF:000005">
    <property type="entry name" value="Threonine dehydratase catabolic"/>
    <property type="match status" value="1"/>
</dbReference>
<dbReference type="SUPFAM" id="SSF53686">
    <property type="entry name" value="Tryptophan synthase beta subunit-like PLP-dependent enzymes"/>
    <property type="match status" value="1"/>
</dbReference>
<comment type="cofactor">
    <cofactor evidence="1">
        <name>pyridoxal 5'-phosphate</name>
        <dbReference type="ChEBI" id="CHEBI:597326"/>
    </cofactor>
</comment>
<name>A0A6J7JH44_9ZZZZ</name>
<dbReference type="GO" id="GO:0006567">
    <property type="term" value="P:L-threonine catabolic process"/>
    <property type="evidence" value="ECO:0007669"/>
    <property type="project" value="TreeGrafter"/>
</dbReference>
<feature type="domain" description="Tryptophan synthase beta chain-like PALP" evidence="5">
    <location>
        <begin position="67"/>
        <end position="348"/>
    </location>
</feature>
<dbReference type="AlphaFoldDB" id="A0A6J7JH44"/>
<dbReference type="PANTHER" id="PTHR48078:SF6">
    <property type="entry name" value="L-THREONINE DEHYDRATASE CATABOLIC TDCB"/>
    <property type="match status" value="1"/>
</dbReference>
<dbReference type="GO" id="GO:0003941">
    <property type="term" value="F:L-serine ammonia-lyase activity"/>
    <property type="evidence" value="ECO:0007669"/>
    <property type="project" value="TreeGrafter"/>
</dbReference>
<evidence type="ECO:0000313" key="6">
    <source>
        <dbReference type="EMBL" id="CAB4942626.1"/>
    </source>
</evidence>
<keyword evidence="3" id="KW-0663">Pyridoxal phosphate</keyword>
<dbReference type="NCBIfam" id="NF006094">
    <property type="entry name" value="PRK08246.1"/>
    <property type="match status" value="1"/>
</dbReference>
<dbReference type="InterPro" id="IPR050147">
    <property type="entry name" value="Ser/Thr_Dehydratase"/>
</dbReference>